<proteinExistence type="inferred from homology"/>
<comment type="similarity">
    <text evidence="3">Belongs to the succinate dehydrogenase/fumarate reductase iron-sulfur protein family.</text>
</comment>
<dbReference type="OrthoDB" id="9804391at2"/>
<evidence type="ECO:0000259" key="5">
    <source>
        <dbReference type="PROSITE" id="PS51085"/>
    </source>
</evidence>
<evidence type="ECO:0000313" key="7">
    <source>
        <dbReference type="Proteomes" id="UP000199516"/>
    </source>
</evidence>
<dbReference type="Proteomes" id="UP000199516">
    <property type="component" value="Unassembled WGS sequence"/>
</dbReference>
<dbReference type="NCBIfam" id="TIGR00384">
    <property type="entry name" value="dhsB"/>
    <property type="match status" value="1"/>
</dbReference>
<dbReference type="PANTHER" id="PTHR11921:SF29">
    <property type="entry name" value="SUCCINATE DEHYDROGENASE [UBIQUINONE] IRON-SULFUR SUBUNIT, MITOCHONDRIAL"/>
    <property type="match status" value="1"/>
</dbReference>
<evidence type="ECO:0000256" key="4">
    <source>
        <dbReference type="ARBA" id="ARBA00034078"/>
    </source>
</evidence>
<dbReference type="InterPro" id="IPR025192">
    <property type="entry name" value="Succ_DH/fum_Rdtase_N"/>
</dbReference>
<evidence type="ECO:0000313" key="6">
    <source>
        <dbReference type="EMBL" id="SFE93213.1"/>
    </source>
</evidence>
<dbReference type="InterPro" id="IPR050573">
    <property type="entry name" value="SDH/FRD_Iron-Sulfur"/>
</dbReference>
<protein>
    <submittedName>
        <fullName evidence="6">Succinate dehydrogenase / fumarate reductase iron-sulfur subunit</fullName>
    </submittedName>
</protein>
<dbReference type="RefSeq" id="WP_091662690.1">
    <property type="nucleotide sequence ID" value="NZ_FONT01000006.1"/>
</dbReference>
<dbReference type="GO" id="GO:0022904">
    <property type="term" value="P:respiratory electron transport chain"/>
    <property type="evidence" value="ECO:0007669"/>
    <property type="project" value="TreeGrafter"/>
</dbReference>
<dbReference type="InterPro" id="IPR004489">
    <property type="entry name" value="Succ_DH/fum_Rdtase_Fe-S"/>
</dbReference>
<dbReference type="Pfam" id="PF13085">
    <property type="entry name" value="Fer2_3"/>
    <property type="match status" value="1"/>
</dbReference>
<evidence type="ECO:0000256" key="1">
    <source>
        <dbReference type="ARBA" id="ARBA00001927"/>
    </source>
</evidence>
<dbReference type="GO" id="GO:0016491">
    <property type="term" value="F:oxidoreductase activity"/>
    <property type="evidence" value="ECO:0007669"/>
    <property type="project" value="InterPro"/>
</dbReference>
<keyword evidence="7" id="KW-1185">Reference proteome</keyword>
<dbReference type="InterPro" id="IPR012675">
    <property type="entry name" value="Beta-grasp_dom_sf"/>
</dbReference>
<dbReference type="GO" id="GO:0051536">
    <property type="term" value="F:iron-sulfur cluster binding"/>
    <property type="evidence" value="ECO:0007669"/>
    <property type="project" value="InterPro"/>
</dbReference>
<feature type="domain" description="2Fe-2S ferredoxin-type" evidence="5">
    <location>
        <begin position="4"/>
        <end position="89"/>
    </location>
</feature>
<dbReference type="GO" id="GO:0006099">
    <property type="term" value="P:tricarboxylic acid cycle"/>
    <property type="evidence" value="ECO:0007669"/>
    <property type="project" value="InterPro"/>
</dbReference>
<comment type="pathway">
    <text evidence="2">Carbohydrate metabolism; tricarboxylic acid cycle.</text>
</comment>
<comment type="cofactor">
    <cofactor evidence="4">
        <name>[2Fe-2S] cluster</name>
        <dbReference type="ChEBI" id="CHEBI:190135"/>
    </cofactor>
</comment>
<dbReference type="PROSITE" id="PS51085">
    <property type="entry name" value="2FE2S_FER_2"/>
    <property type="match status" value="1"/>
</dbReference>
<evidence type="ECO:0000256" key="3">
    <source>
        <dbReference type="ARBA" id="ARBA00009433"/>
    </source>
</evidence>
<organism evidence="6 7">
    <name type="scientific">Alteribacillus iranensis</name>
    <dbReference type="NCBI Taxonomy" id="930128"/>
    <lineage>
        <taxon>Bacteria</taxon>
        <taxon>Bacillati</taxon>
        <taxon>Bacillota</taxon>
        <taxon>Bacilli</taxon>
        <taxon>Bacillales</taxon>
        <taxon>Bacillaceae</taxon>
        <taxon>Alteribacillus</taxon>
    </lineage>
</organism>
<evidence type="ECO:0000256" key="2">
    <source>
        <dbReference type="ARBA" id="ARBA00005163"/>
    </source>
</evidence>
<dbReference type="Gene3D" id="3.10.20.30">
    <property type="match status" value="1"/>
</dbReference>
<dbReference type="PANTHER" id="PTHR11921">
    <property type="entry name" value="SUCCINATE DEHYDROGENASE IRON-SULFUR PROTEIN"/>
    <property type="match status" value="1"/>
</dbReference>
<dbReference type="InterPro" id="IPR001041">
    <property type="entry name" value="2Fe-2S_ferredoxin-type"/>
</dbReference>
<dbReference type="STRING" id="930128.SAMN05192532_10667"/>
<dbReference type="EMBL" id="FONT01000006">
    <property type="protein sequence ID" value="SFE93213.1"/>
    <property type="molecule type" value="Genomic_DNA"/>
</dbReference>
<dbReference type="GO" id="GO:0009055">
    <property type="term" value="F:electron transfer activity"/>
    <property type="evidence" value="ECO:0007669"/>
    <property type="project" value="InterPro"/>
</dbReference>
<dbReference type="AlphaFoldDB" id="A0A1I2EKK5"/>
<dbReference type="InterPro" id="IPR036010">
    <property type="entry name" value="2Fe-2S_ferredoxin-like_sf"/>
</dbReference>
<sequence>MCVIRINVKRKTDEINEVVTYLVNTFEERMTLLEALKKIQEKQEPTLGIRYGCRFKDCGLCAVKVNGKEKMACVTNAKNEMLVEPLDHVPIVQDLIVERSYITKMIRDLELIPTVKEGEASILVSDEYMAVVKCTDCQACLSSSDIYSHENRYQNAGPLFFVKLAQIYYHPRLDINYKEIAQKLGLHEYKNSPTIPCPYGVPINKLAISPFID</sequence>
<dbReference type="SUPFAM" id="SSF54292">
    <property type="entry name" value="2Fe-2S ferredoxin-like"/>
    <property type="match status" value="1"/>
</dbReference>
<dbReference type="CDD" id="cd00207">
    <property type="entry name" value="fer2"/>
    <property type="match status" value="1"/>
</dbReference>
<accession>A0A1I2EKK5</accession>
<name>A0A1I2EKK5_9BACI</name>
<gene>
    <name evidence="6" type="ORF">SAMN05192532_10667</name>
</gene>
<comment type="cofactor">
    <cofactor evidence="1">
        <name>[3Fe-4S] cluster</name>
        <dbReference type="ChEBI" id="CHEBI:21137"/>
    </cofactor>
</comment>
<reference evidence="6" key="1">
    <citation type="submission" date="2016-10" db="EMBL/GenBank/DDBJ databases">
        <authorList>
            <person name="de Groot N.N."/>
        </authorList>
    </citation>
    <scope>NUCLEOTIDE SEQUENCE [LARGE SCALE GENOMIC DNA]</scope>
    <source>
        <strain evidence="6">DSM 23995</strain>
    </source>
</reference>